<reference evidence="6" key="1">
    <citation type="journal article" date="2020" name="J. Eukaryot. Microbiol.">
        <title>De novo Sequencing, Assembly and Annotation of the Transcriptome for the Free-Living Testate Amoeba Arcella intermedia.</title>
        <authorList>
            <person name="Ribeiro G.M."/>
            <person name="Porfirio-Sousa A.L."/>
            <person name="Maurer-Alcala X.X."/>
            <person name="Katz L.A."/>
            <person name="Lahr D.J.G."/>
        </authorList>
    </citation>
    <scope>NUCLEOTIDE SEQUENCE</scope>
</reference>
<dbReference type="AlphaFoldDB" id="A0A6B2L1V6"/>
<protein>
    <recommendedName>
        <fullName evidence="7">Ras-GEF domain-containing protein</fullName>
    </recommendedName>
</protein>
<dbReference type="CDD" id="cd00155">
    <property type="entry name" value="RasGEF"/>
    <property type="match status" value="1"/>
</dbReference>
<evidence type="ECO:0008006" key="7">
    <source>
        <dbReference type="Google" id="ProtNLM"/>
    </source>
</evidence>
<dbReference type="Pfam" id="PF00618">
    <property type="entry name" value="RasGEF_N"/>
    <property type="match status" value="1"/>
</dbReference>
<dbReference type="EMBL" id="GIBP01002025">
    <property type="protein sequence ID" value="NDV30994.1"/>
    <property type="molecule type" value="Transcribed_RNA"/>
</dbReference>
<evidence type="ECO:0000259" key="5">
    <source>
        <dbReference type="PROSITE" id="PS50212"/>
    </source>
</evidence>
<evidence type="ECO:0000256" key="2">
    <source>
        <dbReference type="PROSITE-ProRule" id="PRU00168"/>
    </source>
</evidence>
<sequence length="499" mass="57480">MGGALAGGESRPTPLGHTMTEKRFVVGEKRAEGIGELKSSVSINAFSKGAPPNDERKRFFTGSSSLSTGNMIKPVVVPKKKENQDKVENDLVMFSKNFQVQIKGGTLPKIIERCTNESATDNNFVDTFLLTYRTYLNAGELLEMLFERYNIPDPQGVEDVALQQFNEARKIIRLRVGNLIKRWLTHHFHDFNDNPEILNRLTDFVNSTYMNTDPSLGKSIIGQIDNSRKTKERENSFSSPPPKSIIPTKDSFDDFDPVEVARQLCIFEQQMFKSIHTKECLNQGWNSKTNEKKLELSPNVTRMIRHFNDVSFWVQAQILSQKKLDLRVKMMKKFIKIMKASREFNNFNLIQEILAGFAGNAIFRLKKTWAKIEKEKKVFDEYSQLKATLAQDHNYKTYRDVLKEVNPPCLPYLGVFLTDLTFLEDGNPNILPLEGRNDIINFEKMRKVSVVIQRIVIYQQQPYNFTKVDMIYNYFDSLASKTMTEAELYSLSLEVEPRE</sequence>
<dbReference type="InterPro" id="IPR036964">
    <property type="entry name" value="RASGEF_cat_dom_sf"/>
</dbReference>
<dbReference type="GO" id="GO:0007265">
    <property type="term" value="P:Ras protein signal transduction"/>
    <property type="evidence" value="ECO:0007669"/>
    <property type="project" value="TreeGrafter"/>
</dbReference>
<feature type="compositionally biased region" description="Basic and acidic residues" evidence="3">
    <location>
        <begin position="226"/>
        <end position="235"/>
    </location>
</feature>
<dbReference type="GO" id="GO:0005085">
    <property type="term" value="F:guanyl-nucleotide exchange factor activity"/>
    <property type="evidence" value="ECO:0007669"/>
    <property type="project" value="UniProtKB-KW"/>
</dbReference>
<dbReference type="PANTHER" id="PTHR23113:SF370">
    <property type="entry name" value="RAS GUANINE NUCLEOTIDE EXCHANGE FACTOR P"/>
    <property type="match status" value="1"/>
</dbReference>
<evidence type="ECO:0000256" key="3">
    <source>
        <dbReference type="SAM" id="MobiDB-lite"/>
    </source>
</evidence>
<proteinExistence type="predicted"/>
<dbReference type="Gene3D" id="1.20.870.10">
    <property type="entry name" value="Son of sevenless (SoS) protein Chain: S domain 1"/>
    <property type="match status" value="1"/>
</dbReference>
<dbReference type="PROSITE" id="PS50009">
    <property type="entry name" value="RASGEF_CAT"/>
    <property type="match status" value="1"/>
</dbReference>
<accession>A0A6B2L1V6</accession>
<dbReference type="Pfam" id="PF00617">
    <property type="entry name" value="RasGEF"/>
    <property type="match status" value="1"/>
</dbReference>
<organism evidence="6">
    <name type="scientific">Arcella intermedia</name>
    <dbReference type="NCBI Taxonomy" id="1963864"/>
    <lineage>
        <taxon>Eukaryota</taxon>
        <taxon>Amoebozoa</taxon>
        <taxon>Tubulinea</taxon>
        <taxon>Elardia</taxon>
        <taxon>Arcellinida</taxon>
        <taxon>Sphaerothecina</taxon>
        <taxon>Arcellidae</taxon>
        <taxon>Arcella</taxon>
    </lineage>
</organism>
<dbReference type="PROSITE" id="PS50212">
    <property type="entry name" value="RASGEF_NTER"/>
    <property type="match status" value="1"/>
</dbReference>
<dbReference type="SUPFAM" id="SSF48366">
    <property type="entry name" value="Ras GEF"/>
    <property type="match status" value="1"/>
</dbReference>
<keyword evidence="1 2" id="KW-0344">Guanine-nucleotide releasing factor</keyword>
<dbReference type="InterPro" id="IPR008937">
    <property type="entry name" value="Ras-like_GEF"/>
</dbReference>
<feature type="region of interest" description="Disordered" evidence="3">
    <location>
        <begin position="225"/>
        <end position="248"/>
    </location>
</feature>
<dbReference type="InterPro" id="IPR000651">
    <property type="entry name" value="Ras-like_Gua-exchang_fac_N"/>
</dbReference>
<feature type="domain" description="Ras-GEF" evidence="4">
    <location>
        <begin position="256"/>
        <end position="498"/>
    </location>
</feature>
<dbReference type="SMART" id="SM00229">
    <property type="entry name" value="RasGEFN"/>
    <property type="match status" value="1"/>
</dbReference>
<dbReference type="PANTHER" id="PTHR23113">
    <property type="entry name" value="GUANINE NUCLEOTIDE EXCHANGE FACTOR"/>
    <property type="match status" value="1"/>
</dbReference>
<dbReference type="InterPro" id="IPR001895">
    <property type="entry name" value="RASGEF_cat_dom"/>
</dbReference>
<dbReference type="Gene3D" id="1.10.840.10">
    <property type="entry name" value="Ras guanine-nucleotide exchange factors catalytic domain"/>
    <property type="match status" value="1"/>
</dbReference>
<dbReference type="CDD" id="cd06224">
    <property type="entry name" value="REM"/>
    <property type="match status" value="1"/>
</dbReference>
<feature type="domain" description="N-terminal Ras-GEF" evidence="5">
    <location>
        <begin position="98"/>
        <end position="228"/>
    </location>
</feature>
<dbReference type="GO" id="GO:0005886">
    <property type="term" value="C:plasma membrane"/>
    <property type="evidence" value="ECO:0007669"/>
    <property type="project" value="TreeGrafter"/>
</dbReference>
<evidence type="ECO:0000259" key="4">
    <source>
        <dbReference type="PROSITE" id="PS50009"/>
    </source>
</evidence>
<dbReference type="InterPro" id="IPR023578">
    <property type="entry name" value="Ras_GEF_dom_sf"/>
</dbReference>
<evidence type="ECO:0000313" key="6">
    <source>
        <dbReference type="EMBL" id="NDV30994.1"/>
    </source>
</evidence>
<dbReference type="SMART" id="SM00147">
    <property type="entry name" value="RasGEF"/>
    <property type="match status" value="1"/>
</dbReference>
<evidence type="ECO:0000256" key="1">
    <source>
        <dbReference type="ARBA" id="ARBA00022658"/>
    </source>
</evidence>
<name>A0A6B2L1V6_9EUKA</name>